<evidence type="ECO:0000259" key="2">
    <source>
        <dbReference type="Pfam" id="PF19295"/>
    </source>
</evidence>
<gene>
    <name evidence="3" type="primary">g8980</name>
    <name evidence="3" type="ORF">VP750_LOCUS8063</name>
</gene>
<dbReference type="InterPro" id="IPR037284">
    <property type="entry name" value="SUF_FeS_clus_asmbl_SufBD_sf"/>
</dbReference>
<proteinExistence type="predicted"/>
<dbReference type="InterPro" id="IPR045595">
    <property type="entry name" value="SufBD_N"/>
</dbReference>
<organism evidence="3 4">
    <name type="scientific">Coccomyxa viridis</name>
    <dbReference type="NCBI Taxonomy" id="1274662"/>
    <lineage>
        <taxon>Eukaryota</taxon>
        <taxon>Viridiplantae</taxon>
        <taxon>Chlorophyta</taxon>
        <taxon>core chlorophytes</taxon>
        <taxon>Trebouxiophyceae</taxon>
        <taxon>Trebouxiophyceae incertae sedis</taxon>
        <taxon>Coccomyxaceae</taxon>
        <taxon>Coccomyxa</taxon>
    </lineage>
</organism>
<dbReference type="SUPFAM" id="SSF101960">
    <property type="entry name" value="Stabilizer of iron transporter SufD"/>
    <property type="match status" value="1"/>
</dbReference>
<dbReference type="PANTHER" id="PTHR43575">
    <property type="entry name" value="PROTEIN ABCI7, CHLOROPLASTIC"/>
    <property type="match status" value="1"/>
</dbReference>
<dbReference type="Pfam" id="PF19295">
    <property type="entry name" value="SufBD_N"/>
    <property type="match status" value="1"/>
</dbReference>
<keyword evidence="4" id="KW-1185">Reference proteome</keyword>
<dbReference type="Proteomes" id="UP001497392">
    <property type="component" value="Unassembled WGS sequence"/>
</dbReference>
<dbReference type="Pfam" id="PF01458">
    <property type="entry name" value="SUFBD_core"/>
    <property type="match status" value="1"/>
</dbReference>
<evidence type="ECO:0000313" key="4">
    <source>
        <dbReference type="Proteomes" id="UP001497392"/>
    </source>
</evidence>
<name>A0ABP1G4D1_9CHLO</name>
<sequence>MLGHLPEVASQQAYRQAGQHFVPGPACFSGRQHPGTLPQQTRKGGLSPSLQCWGISGGQRSPRLHALPVLNSSAVTDGAAAGGTEDKWIARVLAEFQPSDESPPLPYPLEAMQTECTSALRTQRMPTTRNEEYRFTDVGPLLQIQPQVASPLDVDGEAVAAVSEAHSIKVAAAKIVVIDGVVSDQLSSTEGLPHQAFVGSLRDAPLDLMAQYLGQQARTRGSPFAIVNGATAQDVLCVYVPDGVHLDKPIHVLYIPSGHSTMAAPRLLCVLGTDAAAEVIEEFVSPATDFSTPHVTNALAEMELAQGARLKHGYVCLEGRQAMHMKGTLVRQAASSTYKLTEARLGGRLTRQDVNVAQEGEETRTEMRSFLLCGDRQLHDLHSKLRLEHPRGTADQLHKCIVAAGTGRGVFDGNVRVEQKAQKTDAGQLSRNLLLVPRATVNVKPNLQIVADDVKCTHGCAVSDLEEDQLFYFRARGVDSATARRVLVYSFGAEVTTEWPYQQLRDRIQSAVDLALANVPIMESIESEPVEV</sequence>
<protein>
    <submittedName>
        <fullName evidence="3">G8980 protein</fullName>
    </submittedName>
</protein>
<evidence type="ECO:0000259" key="1">
    <source>
        <dbReference type="Pfam" id="PF01458"/>
    </source>
</evidence>
<dbReference type="PANTHER" id="PTHR43575:SF1">
    <property type="entry name" value="PROTEIN ABCI7, CHLOROPLASTIC"/>
    <property type="match status" value="1"/>
</dbReference>
<feature type="domain" description="SUF system FeS cluster assembly SufBD core" evidence="1">
    <location>
        <begin position="258"/>
        <end position="491"/>
    </location>
</feature>
<comment type="caution">
    <text evidence="3">The sequence shown here is derived from an EMBL/GenBank/DDBJ whole genome shotgun (WGS) entry which is preliminary data.</text>
</comment>
<feature type="domain" description="SUF system FeS cluster assembly SufBD N-terminal" evidence="2">
    <location>
        <begin position="109"/>
        <end position="252"/>
    </location>
</feature>
<accession>A0ABP1G4D1</accession>
<dbReference type="InterPro" id="IPR055346">
    <property type="entry name" value="Fe-S_cluster_assembly_SufBD"/>
</dbReference>
<reference evidence="3 4" key="1">
    <citation type="submission" date="2024-06" db="EMBL/GenBank/DDBJ databases">
        <authorList>
            <person name="Kraege A."/>
            <person name="Thomma B."/>
        </authorList>
    </citation>
    <scope>NUCLEOTIDE SEQUENCE [LARGE SCALE GENOMIC DNA]</scope>
</reference>
<dbReference type="EMBL" id="CAXHTA020000016">
    <property type="protein sequence ID" value="CAL5226157.1"/>
    <property type="molecule type" value="Genomic_DNA"/>
</dbReference>
<evidence type="ECO:0000313" key="3">
    <source>
        <dbReference type="EMBL" id="CAL5226157.1"/>
    </source>
</evidence>
<dbReference type="InterPro" id="IPR000825">
    <property type="entry name" value="SUF_FeS_clus_asmbl_SufBD_core"/>
</dbReference>